<feature type="binding site" evidence="4">
    <location>
        <position position="337"/>
    </location>
    <ligand>
        <name>substrate</name>
    </ligand>
</feature>
<dbReference type="RefSeq" id="WP_009184034.1">
    <property type="nucleotide sequence ID" value="NZ_AMGM01000009.1"/>
</dbReference>
<dbReference type="OrthoDB" id="56323at2"/>
<dbReference type="InterPro" id="IPR050703">
    <property type="entry name" value="Flavin_MAO"/>
</dbReference>
<feature type="domain" description="Amine oxidase" evidence="5">
    <location>
        <begin position="11"/>
        <end position="444"/>
    </location>
</feature>
<feature type="binding site" evidence="4">
    <location>
        <position position="231"/>
    </location>
    <ligand>
        <name>FAD</name>
        <dbReference type="ChEBI" id="CHEBI:57692"/>
    </ligand>
</feature>
<accession>K1L6R2</accession>
<evidence type="ECO:0000256" key="4">
    <source>
        <dbReference type="PIRSR" id="PIRSR601613-1"/>
    </source>
</evidence>
<feature type="binding site" evidence="4">
    <location>
        <position position="420"/>
    </location>
    <ligand>
        <name>FAD</name>
        <dbReference type="ChEBI" id="CHEBI:57692"/>
    </ligand>
</feature>
<dbReference type="Gene3D" id="3.90.660.10">
    <property type="match status" value="1"/>
</dbReference>
<dbReference type="SUPFAM" id="SSF51905">
    <property type="entry name" value="FAD/NAD(P)-binding domain"/>
    <property type="match status" value="1"/>
</dbReference>
<dbReference type="PANTHER" id="PTHR43563">
    <property type="entry name" value="AMINE OXIDASE"/>
    <property type="match status" value="1"/>
</dbReference>
<evidence type="ECO:0000256" key="1">
    <source>
        <dbReference type="ARBA" id="ARBA00001974"/>
    </source>
</evidence>
<dbReference type="Pfam" id="PF01593">
    <property type="entry name" value="Amino_oxidase"/>
    <property type="match status" value="1"/>
</dbReference>
<sequence>MTQVIIIGGGFSGIAAAKKLHETNIPFLVLEARERLGGRVYTKQISEDLYLDLGGQWIGPSQDRMYALCEELGLDYFETYDQGYNILDFKEQVKKFKGLIPSLDIFSLINLDFVLKKLERMAKTIPQDSPWLHPKAVEFDRVSLAAFVTSQCKTKSCQKVVSLALETVFAAELNEVSLLHALFYFKSGRDLNTLININNGAQLHRIVGGMQTLVEKMAQPFLQQIKFNHPVSSIRKEDGVFTVQCEGFSYKAKKIIMAVPPVLAGKINFYPLLSAAKRQVLDRIAMGQVGKCFMVYQKPFWREAGFSGQAFADEYSPFQSMFDASPKEAYFGIILAFTIGNRAKTFFEKDKEKRQAIMLEKLTKYFGSSAETPLFYEDFSMSDEAWSRGCYAGIYPTGAWTGFQDAYAKTENDIYWAGTEASKVWFGYIEGAVRAGETAADNVLLDLK</sequence>
<keyword evidence="3 6" id="KW-0560">Oxidoreductase</keyword>
<evidence type="ECO:0000256" key="2">
    <source>
        <dbReference type="ARBA" id="ARBA00005995"/>
    </source>
</evidence>
<comment type="similarity">
    <text evidence="2">Belongs to the flavin monoamine oxidase family.</text>
</comment>
<comment type="cofactor">
    <cofactor evidence="1">
        <name>FAD</name>
        <dbReference type="ChEBI" id="CHEBI:57692"/>
    </cofactor>
</comment>
<evidence type="ECO:0000256" key="3">
    <source>
        <dbReference type="ARBA" id="ARBA00023002"/>
    </source>
</evidence>
<dbReference type="AlphaFoldDB" id="K1L6R2"/>
<dbReference type="GO" id="GO:0050232">
    <property type="term" value="F:putrescine oxidase activity"/>
    <property type="evidence" value="ECO:0007669"/>
    <property type="project" value="UniProtKB-EC"/>
</dbReference>
<dbReference type="EMBL" id="AMGM01000009">
    <property type="protein sequence ID" value="EKB50441.1"/>
    <property type="molecule type" value="Genomic_DNA"/>
</dbReference>
<dbReference type="SUPFAM" id="SSF54373">
    <property type="entry name" value="FAD-linked reductases, C-terminal domain"/>
    <property type="match status" value="1"/>
</dbReference>
<dbReference type="PRINTS" id="PR00757">
    <property type="entry name" value="AMINEOXDASEF"/>
</dbReference>
<comment type="caution">
    <text evidence="6">The sequence shown here is derived from an EMBL/GenBank/DDBJ whole genome shotgun (WGS) entry which is preliminary data.</text>
</comment>
<dbReference type="PANTHER" id="PTHR43563:SF1">
    <property type="entry name" value="AMINE OXIDASE [FLAVIN-CONTAINING] B"/>
    <property type="match status" value="1"/>
</dbReference>
<dbReference type="InterPro" id="IPR001613">
    <property type="entry name" value="Flavin_amine_oxidase"/>
</dbReference>
<dbReference type="Proteomes" id="UP000004478">
    <property type="component" value="Unassembled WGS sequence"/>
</dbReference>
<dbReference type="EC" id="1.4.3.10" evidence="6"/>
<evidence type="ECO:0000313" key="7">
    <source>
        <dbReference type="Proteomes" id="UP000004478"/>
    </source>
</evidence>
<dbReference type="Gene3D" id="1.10.405.10">
    <property type="entry name" value="Guanine Nucleotide Dissociation Inhibitor, domain 1"/>
    <property type="match status" value="1"/>
</dbReference>
<name>K1L6R2_CECL9</name>
<reference evidence="6 7" key="1">
    <citation type="journal article" date="2012" name="J. Bacteriol.">
        <title>Draft Genome Sequence of Cecembia lonarensis Strain LW9T, Isolated from Lonar Lake, a Haloalkaline Lake in India.</title>
        <authorList>
            <person name="Shivaji S."/>
            <person name="Ara S."/>
            <person name="Singh A."/>
            <person name="Pinnaka A.K."/>
        </authorList>
    </citation>
    <scope>NUCLEOTIDE SEQUENCE [LARGE SCALE GENOMIC DNA]</scope>
    <source>
        <strain evidence="6 7">LW9</strain>
    </source>
</reference>
<protein>
    <submittedName>
        <fullName evidence="6">Putrescine oxidase</fullName>
        <ecNumber evidence="6">1.4.3.10</ecNumber>
    </submittedName>
</protein>
<proteinExistence type="inferred from homology"/>
<dbReference type="PATRIC" id="fig|1225176.3.peg.1057"/>
<dbReference type="InterPro" id="IPR002937">
    <property type="entry name" value="Amino_oxidase"/>
</dbReference>
<evidence type="ECO:0000259" key="5">
    <source>
        <dbReference type="Pfam" id="PF01593"/>
    </source>
</evidence>
<feature type="binding site" evidence="4">
    <location>
        <begin position="31"/>
        <end position="32"/>
    </location>
    <ligand>
        <name>FAD</name>
        <dbReference type="ChEBI" id="CHEBI:57692"/>
    </ligand>
</feature>
<gene>
    <name evidence="6" type="primary">puo</name>
    <name evidence="6" type="ORF">B879_00990</name>
</gene>
<keyword evidence="7" id="KW-1185">Reference proteome</keyword>
<evidence type="ECO:0000313" key="6">
    <source>
        <dbReference type="EMBL" id="EKB50441.1"/>
    </source>
</evidence>
<feature type="binding site" evidence="4">
    <location>
        <position position="12"/>
    </location>
    <ligand>
        <name>FAD</name>
        <dbReference type="ChEBI" id="CHEBI:57692"/>
    </ligand>
</feature>
<dbReference type="Gene3D" id="3.50.50.60">
    <property type="entry name" value="FAD/NAD(P)-binding domain"/>
    <property type="match status" value="1"/>
</dbReference>
<organism evidence="6 7">
    <name type="scientific">Cecembia lonarensis (strain CCUG 58316 / KCTC 22772 / LW9)</name>
    <dbReference type="NCBI Taxonomy" id="1225176"/>
    <lineage>
        <taxon>Bacteria</taxon>
        <taxon>Pseudomonadati</taxon>
        <taxon>Bacteroidota</taxon>
        <taxon>Cytophagia</taxon>
        <taxon>Cytophagales</taxon>
        <taxon>Cyclobacteriaceae</taxon>
        <taxon>Cecembia</taxon>
    </lineage>
</organism>
<dbReference type="InterPro" id="IPR036188">
    <property type="entry name" value="FAD/NAD-bd_sf"/>
</dbReference>